<sequence>MKKISLLFSVVCLVFISCSEDKEQEPVQAVNPKNVHVIHDDDPPSGQGDIPRNKLVYKTYAQNSFTVEELWDRYKKDVEVTAPDYHDNLKNFWFSIIGDRVINEGSDEMKLYFLDEQMGLKQNFLNYDRFFRLLDACSLTDDEVETFALDFFDRNRKAINSILWKTDEDKKDKLGELAYMQRTFFLLRNSDKG</sequence>
<comment type="caution">
    <text evidence="1">The sequence shown here is derived from an EMBL/GenBank/DDBJ whole genome shotgun (WGS) entry which is preliminary data.</text>
</comment>
<dbReference type="AlphaFoldDB" id="A0A6N8HG82"/>
<reference evidence="1 2" key="1">
    <citation type="submission" date="2019-12" db="EMBL/GenBank/DDBJ databases">
        <authorList>
            <person name="Sun J.-Q."/>
        </authorList>
    </citation>
    <scope>NUCLEOTIDE SEQUENCE [LARGE SCALE GENOMIC DNA]</scope>
    <source>
        <strain evidence="1 2">JCM 17928</strain>
    </source>
</reference>
<protein>
    <recommendedName>
        <fullName evidence="3">Lipoprotein</fullName>
    </recommendedName>
</protein>
<evidence type="ECO:0000313" key="1">
    <source>
        <dbReference type="EMBL" id="MUV04742.1"/>
    </source>
</evidence>
<dbReference type="EMBL" id="WOWP01000054">
    <property type="protein sequence ID" value="MUV04742.1"/>
    <property type="molecule type" value="Genomic_DNA"/>
</dbReference>
<dbReference type="PROSITE" id="PS51257">
    <property type="entry name" value="PROKAR_LIPOPROTEIN"/>
    <property type="match status" value="1"/>
</dbReference>
<keyword evidence="2" id="KW-1185">Reference proteome</keyword>
<dbReference type="OrthoDB" id="1340607at2"/>
<evidence type="ECO:0008006" key="3">
    <source>
        <dbReference type="Google" id="ProtNLM"/>
    </source>
</evidence>
<gene>
    <name evidence="1" type="ORF">GN157_13580</name>
</gene>
<dbReference type="RefSeq" id="WP_157484061.1">
    <property type="nucleotide sequence ID" value="NZ_WOWP01000054.1"/>
</dbReference>
<name>A0A6N8HG82_9FLAO</name>
<proteinExistence type="predicted"/>
<evidence type="ECO:0000313" key="2">
    <source>
        <dbReference type="Proteomes" id="UP000433945"/>
    </source>
</evidence>
<dbReference type="Proteomes" id="UP000433945">
    <property type="component" value="Unassembled WGS sequence"/>
</dbReference>
<accession>A0A6N8HG82</accession>
<organism evidence="1 2">
    <name type="scientific">Flavobacterium rakeshii</name>
    <dbReference type="NCBI Taxonomy" id="1038845"/>
    <lineage>
        <taxon>Bacteria</taxon>
        <taxon>Pseudomonadati</taxon>
        <taxon>Bacteroidota</taxon>
        <taxon>Flavobacteriia</taxon>
        <taxon>Flavobacteriales</taxon>
        <taxon>Flavobacteriaceae</taxon>
        <taxon>Flavobacterium</taxon>
    </lineage>
</organism>